<dbReference type="PATRIC" id="fig|226910.6.peg.2070"/>
<sequence length="134" mass="14848">MTQDSDHTLPDGTLRFLPSRLNRQPVIVLGLTADEMWITVVLGAVIGAGLGLGIAILFQSVALAPTTLVKCTALGLIVGGKLLRRHKRGKPETWLYRYLQYSIATRWQLLTAWVGGADLVRRSGRWSTRRSLRP</sequence>
<evidence type="ECO:0000256" key="1">
    <source>
        <dbReference type="SAM" id="Phobius"/>
    </source>
</evidence>
<keyword evidence="3" id="KW-1185">Reference proteome</keyword>
<dbReference type="InterPro" id="IPR021877">
    <property type="entry name" value="DUF3487"/>
</dbReference>
<evidence type="ECO:0000313" key="2">
    <source>
        <dbReference type="EMBL" id="KIH84082.1"/>
    </source>
</evidence>
<comment type="caution">
    <text evidence="2">The sequence shown here is derived from an EMBL/GenBank/DDBJ whole genome shotgun (WGS) entry which is preliminary data.</text>
</comment>
<feature type="transmembrane region" description="Helical" evidence="1">
    <location>
        <begin position="37"/>
        <end position="58"/>
    </location>
</feature>
<proteinExistence type="predicted"/>
<accession>A0A0C2IGQ6</accession>
<dbReference type="Pfam" id="PF11990">
    <property type="entry name" value="DUF3487"/>
    <property type="match status" value="1"/>
</dbReference>
<dbReference type="RefSeq" id="WP_040066152.1">
    <property type="nucleotide sequence ID" value="NZ_JXDG01000022.1"/>
</dbReference>
<gene>
    <name evidence="2" type="ORF">UCMB321_2082</name>
</gene>
<organism evidence="2 3">
    <name type="scientific">Pseudomonas batumici</name>
    <dbReference type="NCBI Taxonomy" id="226910"/>
    <lineage>
        <taxon>Bacteria</taxon>
        <taxon>Pseudomonadati</taxon>
        <taxon>Pseudomonadota</taxon>
        <taxon>Gammaproteobacteria</taxon>
        <taxon>Pseudomonadales</taxon>
        <taxon>Pseudomonadaceae</taxon>
        <taxon>Pseudomonas</taxon>
    </lineage>
</organism>
<protein>
    <recommendedName>
        <fullName evidence="4">Conjugative transfer region protein</fullName>
    </recommendedName>
</protein>
<keyword evidence="1" id="KW-0812">Transmembrane</keyword>
<dbReference type="STRING" id="226910.UCMB321_2082"/>
<keyword evidence="1" id="KW-1133">Transmembrane helix</keyword>
<keyword evidence="1" id="KW-0472">Membrane</keyword>
<dbReference type="NCBIfam" id="TIGR03750">
    <property type="entry name" value="conj_TIGR03750"/>
    <property type="match status" value="1"/>
</dbReference>
<dbReference type="EMBL" id="JXDG01000022">
    <property type="protein sequence ID" value="KIH84082.1"/>
    <property type="molecule type" value="Genomic_DNA"/>
</dbReference>
<evidence type="ECO:0008006" key="4">
    <source>
        <dbReference type="Google" id="ProtNLM"/>
    </source>
</evidence>
<evidence type="ECO:0000313" key="3">
    <source>
        <dbReference type="Proteomes" id="UP000031535"/>
    </source>
</evidence>
<dbReference type="AlphaFoldDB" id="A0A0C2IGQ6"/>
<reference evidence="2 3" key="1">
    <citation type="submission" date="2015-01" db="EMBL/GenBank/DDBJ databases">
        <title>Complete genome of Pseudomonas batumici UCM B-321 producer of the batumin antibiotic with strong antistaphilococcal and potential anticancer activity.</title>
        <authorList>
            <person name="Klochko V.V."/>
            <person name="Zelena L.B."/>
            <person name="Elena K.A."/>
            <person name="Reva O.N."/>
        </authorList>
    </citation>
    <scope>NUCLEOTIDE SEQUENCE [LARGE SCALE GENOMIC DNA]</scope>
    <source>
        <strain evidence="2 3">UCM B-321</strain>
    </source>
</reference>
<dbReference type="OrthoDB" id="8907898at2"/>
<dbReference type="Proteomes" id="UP000031535">
    <property type="component" value="Unassembled WGS sequence"/>
</dbReference>
<name>A0A0C2IGQ6_9PSED</name>